<evidence type="ECO:0000256" key="1">
    <source>
        <dbReference type="SAM" id="Phobius"/>
    </source>
</evidence>
<dbReference type="Proteomes" id="UP000004095">
    <property type="component" value="Unassembled WGS sequence"/>
</dbReference>
<keyword evidence="1" id="KW-0812">Transmembrane</keyword>
<evidence type="ECO:0000313" key="2">
    <source>
        <dbReference type="EMBL" id="EAY26549.1"/>
    </source>
</evidence>
<keyword evidence="1" id="KW-0472">Membrane</keyword>
<dbReference type="AlphaFoldDB" id="A1ZSY5"/>
<gene>
    <name evidence="2" type="ORF">M23134_01719</name>
</gene>
<comment type="caution">
    <text evidence="2">The sequence shown here is derived from an EMBL/GenBank/DDBJ whole genome shotgun (WGS) entry which is preliminary data.</text>
</comment>
<dbReference type="OrthoDB" id="893763at2"/>
<sequence>MSKGLNINDIPKENIFTTPPHYFEQLPLRIQQKIGLAEGIKLHDIPHHQVFTVPPHYFKALPQYIEQQIALREGLSLAKISPHLVFTTPALYFEELTESIEQKIQLLEAQSNALLPKNTAFSTPEGYFDDLAAQIQHRVTSQKTSGLSRFWFTVSELLQTKALRYVGALMGVLLMAFVGVWMFDQTNQALPTAQRSNGQALDSYSLAANKVVKKIPIDEIKTTNSLNIDPKNTIAQNRRVTTLPAQVKPVSVVADLNSLSAKDVSAFLAEVSPTDLEVLAEPVTENKEAEVETFLLNALESNKELLFEQLKDVDLKAIQKNTDLRK</sequence>
<keyword evidence="1" id="KW-1133">Transmembrane helix</keyword>
<organism evidence="2 3">
    <name type="scientific">Microscilla marina ATCC 23134</name>
    <dbReference type="NCBI Taxonomy" id="313606"/>
    <lineage>
        <taxon>Bacteria</taxon>
        <taxon>Pseudomonadati</taxon>
        <taxon>Bacteroidota</taxon>
        <taxon>Cytophagia</taxon>
        <taxon>Cytophagales</taxon>
        <taxon>Microscillaceae</taxon>
        <taxon>Microscilla</taxon>
    </lineage>
</organism>
<feature type="transmembrane region" description="Helical" evidence="1">
    <location>
        <begin position="162"/>
        <end position="183"/>
    </location>
</feature>
<protein>
    <submittedName>
        <fullName evidence="2">Uncharacterized protein</fullName>
    </submittedName>
</protein>
<name>A1ZSY5_MICM2</name>
<reference evidence="2 3" key="1">
    <citation type="submission" date="2007-01" db="EMBL/GenBank/DDBJ databases">
        <authorList>
            <person name="Haygood M."/>
            <person name="Podell S."/>
            <person name="Anderson C."/>
            <person name="Hopkinson B."/>
            <person name="Roe K."/>
            <person name="Barbeau K."/>
            <person name="Gaasterland T."/>
            <person name="Ferriera S."/>
            <person name="Johnson J."/>
            <person name="Kravitz S."/>
            <person name="Beeson K."/>
            <person name="Sutton G."/>
            <person name="Rogers Y.-H."/>
            <person name="Friedman R."/>
            <person name="Frazier M."/>
            <person name="Venter J.C."/>
        </authorList>
    </citation>
    <scope>NUCLEOTIDE SEQUENCE [LARGE SCALE GENOMIC DNA]</scope>
    <source>
        <strain evidence="2 3">ATCC 23134</strain>
    </source>
</reference>
<accession>A1ZSY5</accession>
<evidence type="ECO:0000313" key="3">
    <source>
        <dbReference type="Proteomes" id="UP000004095"/>
    </source>
</evidence>
<dbReference type="EMBL" id="AAWS01000033">
    <property type="protein sequence ID" value="EAY26549.1"/>
    <property type="molecule type" value="Genomic_DNA"/>
</dbReference>
<proteinExistence type="predicted"/>
<keyword evidence="3" id="KW-1185">Reference proteome</keyword>